<reference evidence="3 4" key="1">
    <citation type="submission" date="2020-07" db="EMBL/GenBank/DDBJ databases">
        <title>Huge and variable diversity of episymbiotic CPR bacteria and DPANN archaea in groundwater ecosystems.</title>
        <authorList>
            <person name="He C.Y."/>
            <person name="Keren R."/>
            <person name="Whittaker M."/>
            <person name="Farag I.F."/>
            <person name="Doudna J."/>
            <person name="Cate J.H.D."/>
            <person name="Banfield J.F."/>
        </authorList>
    </citation>
    <scope>NUCLEOTIDE SEQUENCE [LARGE SCALE GENOMIC DNA]</scope>
    <source>
        <strain evidence="3">NC_groundwater_70_Ag_B-0.1um_54_66</strain>
    </source>
</reference>
<dbReference type="InterPro" id="IPR011146">
    <property type="entry name" value="HIT-like"/>
</dbReference>
<gene>
    <name evidence="3" type="ORF">HYS17_08440</name>
</gene>
<sequence>MVAVILELELNSILKKCIETDESGQAWASSLVGEDGMQAAPLHELIIFHAPVKRLNDLTAEQEAACWNLALLRAHEALKASGINAVGFLVNDGANAGQTVGHVHLHVIGFHQDKSDMAIGEELGTLSQKFLGRAMTYPLAYEKAVISPDNLLAIRAVRQNFASVQNAGFSIYTERPLKGKDLSEPLPIVVECWSPNAPRAYGLTNLMRVMNGFRAAPYQWPAKNLERTFAPLPSVKNGMGSVG</sequence>
<dbReference type="Pfam" id="PF01230">
    <property type="entry name" value="HIT"/>
    <property type="match status" value="1"/>
</dbReference>
<evidence type="ECO:0000313" key="3">
    <source>
        <dbReference type="EMBL" id="QQG35547.1"/>
    </source>
</evidence>
<dbReference type="PROSITE" id="PS51084">
    <property type="entry name" value="HIT_2"/>
    <property type="match status" value="1"/>
</dbReference>
<dbReference type="PROSITE" id="PS00892">
    <property type="entry name" value="HIT_1"/>
    <property type="match status" value="1"/>
</dbReference>
<dbReference type="InterPro" id="IPR036265">
    <property type="entry name" value="HIT-like_sf"/>
</dbReference>
<name>A0A7T5R134_9BACT</name>
<evidence type="ECO:0000259" key="2">
    <source>
        <dbReference type="PROSITE" id="PS51084"/>
    </source>
</evidence>
<dbReference type="Proteomes" id="UP000595362">
    <property type="component" value="Chromosome"/>
</dbReference>
<accession>A0A7T5R134</accession>
<feature type="short sequence motif" description="Histidine triad motif" evidence="1">
    <location>
        <begin position="102"/>
        <end position="106"/>
    </location>
</feature>
<evidence type="ECO:0000313" key="4">
    <source>
        <dbReference type="Proteomes" id="UP000595362"/>
    </source>
</evidence>
<feature type="domain" description="HIT" evidence="2">
    <location>
        <begin position="43"/>
        <end position="119"/>
    </location>
</feature>
<dbReference type="EMBL" id="CP066681">
    <property type="protein sequence ID" value="QQG35547.1"/>
    <property type="molecule type" value="Genomic_DNA"/>
</dbReference>
<dbReference type="InterPro" id="IPR019808">
    <property type="entry name" value="Histidine_triad_CS"/>
</dbReference>
<dbReference type="SUPFAM" id="SSF54197">
    <property type="entry name" value="HIT-like"/>
    <property type="match status" value="1"/>
</dbReference>
<dbReference type="Gene3D" id="3.30.428.10">
    <property type="entry name" value="HIT-like"/>
    <property type="match status" value="1"/>
</dbReference>
<evidence type="ECO:0000256" key="1">
    <source>
        <dbReference type="PROSITE-ProRule" id="PRU00464"/>
    </source>
</evidence>
<dbReference type="GO" id="GO:0003824">
    <property type="term" value="F:catalytic activity"/>
    <property type="evidence" value="ECO:0007669"/>
    <property type="project" value="InterPro"/>
</dbReference>
<protein>
    <submittedName>
        <fullName evidence="3">HIT domain-containing protein</fullName>
    </submittedName>
</protein>
<organism evidence="3 4">
    <name type="scientific">Micavibrio aeruginosavorus</name>
    <dbReference type="NCBI Taxonomy" id="349221"/>
    <lineage>
        <taxon>Bacteria</taxon>
        <taxon>Pseudomonadati</taxon>
        <taxon>Bdellovibrionota</taxon>
        <taxon>Bdellovibrionia</taxon>
        <taxon>Bdellovibrionales</taxon>
        <taxon>Pseudobdellovibrionaceae</taxon>
        <taxon>Micavibrio</taxon>
    </lineage>
</organism>
<proteinExistence type="predicted"/>
<dbReference type="AlphaFoldDB" id="A0A7T5R134"/>